<evidence type="ECO:0000256" key="1">
    <source>
        <dbReference type="ARBA" id="ARBA00006484"/>
    </source>
</evidence>
<evidence type="ECO:0000256" key="7">
    <source>
        <dbReference type="ARBA" id="ARBA00044271"/>
    </source>
</evidence>
<dbReference type="Pfam" id="PF00106">
    <property type="entry name" value="adh_short"/>
    <property type="match status" value="1"/>
</dbReference>
<evidence type="ECO:0000313" key="13">
    <source>
        <dbReference type="Proteomes" id="UP001299546"/>
    </source>
</evidence>
<proteinExistence type="inferred from homology"/>
<evidence type="ECO:0000256" key="10">
    <source>
        <dbReference type="ARBA" id="ARBA00047274"/>
    </source>
</evidence>
<dbReference type="InterPro" id="IPR020904">
    <property type="entry name" value="Sc_DH/Rdtase_CS"/>
</dbReference>
<gene>
    <name evidence="12" type="ORF">LIZ65_02320</name>
</gene>
<dbReference type="EC" id="1.1.1.298" evidence="4"/>
<evidence type="ECO:0000313" key="12">
    <source>
        <dbReference type="EMBL" id="MCB7386111.1"/>
    </source>
</evidence>
<evidence type="ECO:0000256" key="9">
    <source>
        <dbReference type="ARBA" id="ARBA00045650"/>
    </source>
</evidence>
<dbReference type="SUPFAM" id="SSF51735">
    <property type="entry name" value="NAD(P)-binding Rossmann-fold domains"/>
    <property type="match status" value="1"/>
</dbReference>
<dbReference type="InterPro" id="IPR036291">
    <property type="entry name" value="NAD(P)-bd_dom_sf"/>
</dbReference>
<evidence type="ECO:0000256" key="2">
    <source>
        <dbReference type="ARBA" id="ARBA00023002"/>
    </source>
</evidence>
<evidence type="ECO:0000256" key="4">
    <source>
        <dbReference type="ARBA" id="ARBA00044050"/>
    </source>
</evidence>
<keyword evidence="2" id="KW-0560">Oxidoreductase</keyword>
<dbReference type="EMBL" id="JAJCIS010000001">
    <property type="protein sequence ID" value="MCB7386111.1"/>
    <property type="molecule type" value="Genomic_DNA"/>
</dbReference>
<dbReference type="PRINTS" id="PR00081">
    <property type="entry name" value="GDHRDH"/>
</dbReference>
<comment type="catalytic activity">
    <reaction evidence="10">
        <text>3-hydroxypropanoate + NADP(+) = 3-oxopropanoate + NADPH + H(+)</text>
        <dbReference type="Rhea" id="RHEA:26438"/>
        <dbReference type="ChEBI" id="CHEBI:15378"/>
        <dbReference type="ChEBI" id="CHEBI:16510"/>
        <dbReference type="ChEBI" id="CHEBI:33190"/>
        <dbReference type="ChEBI" id="CHEBI:57783"/>
        <dbReference type="ChEBI" id="CHEBI:58349"/>
        <dbReference type="EC" id="1.1.1.298"/>
    </reaction>
</comment>
<dbReference type="Proteomes" id="UP001299546">
    <property type="component" value="Unassembled WGS sequence"/>
</dbReference>
<dbReference type="PROSITE" id="PS00061">
    <property type="entry name" value="ADH_SHORT"/>
    <property type="match status" value="1"/>
</dbReference>
<dbReference type="PRINTS" id="PR00080">
    <property type="entry name" value="SDRFAMILY"/>
</dbReference>
<evidence type="ECO:0000256" key="6">
    <source>
        <dbReference type="ARBA" id="ARBA00044065"/>
    </source>
</evidence>
<name>A0ABS8DCG4_9FIRM</name>
<evidence type="ECO:0000256" key="11">
    <source>
        <dbReference type="RuleBase" id="RU000363"/>
    </source>
</evidence>
<organism evidence="12 13">
    <name type="scientific">Bariatricus massiliensis</name>
    <dbReference type="NCBI Taxonomy" id="1745713"/>
    <lineage>
        <taxon>Bacteria</taxon>
        <taxon>Bacillati</taxon>
        <taxon>Bacillota</taxon>
        <taxon>Clostridia</taxon>
        <taxon>Lachnospirales</taxon>
        <taxon>Lachnospiraceae</taxon>
        <taxon>Bariatricus</taxon>
    </lineage>
</organism>
<evidence type="ECO:0000256" key="5">
    <source>
        <dbReference type="ARBA" id="ARBA00044059"/>
    </source>
</evidence>
<evidence type="ECO:0000256" key="8">
    <source>
        <dbReference type="ARBA" id="ARBA00044349"/>
    </source>
</evidence>
<protein>
    <recommendedName>
        <fullName evidence="6">NADP-dependent 3-hydroxy acid dehydrogenase YdfG</fullName>
        <ecNumber evidence="4">1.1.1.298</ecNumber>
        <ecNumber evidence="5">1.1.1.381</ecNumber>
    </recommendedName>
    <alternativeName>
        <fullName evidence="8">L-allo-threonine dehydrogenase</fullName>
    </alternativeName>
    <alternativeName>
        <fullName evidence="7">Malonic semialdehyde reductase</fullName>
    </alternativeName>
</protein>
<comment type="similarity">
    <text evidence="1 11">Belongs to the short-chain dehydrogenases/reductases (SDR) family.</text>
</comment>
<sequence length="255" mass="28369">MRIAIVTGASSGLGREFVRQLEHFYRELDEIWVIARREERLVELKKEMKTYVRVFAGDMEQSLVYKQVKNRLENQNPDVRMLVNAAGFGKIGTVSDVAQEDKNLQLRMIDLNCRGLTEMTCVCLPWMSRGSRIVNLASAAAFCPQSGFAVYAATKSYVLSFSRGLGAELKDKGIWVTAVCPGPVDTEFFQVSGSAGSLMKESVMAEPYDVVRQALLDVREKKELSVYGAAMKGAEAAAKLLPHSLVMKAMEKWGR</sequence>
<comment type="caution">
    <text evidence="12">The sequence shown here is derived from an EMBL/GenBank/DDBJ whole genome shotgun (WGS) entry which is preliminary data.</text>
</comment>
<dbReference type="PANTHER" id="PTHR43086">
    <property type="entry name" value="VERY-LONG-CHAIN 3-OXOOACYL-COA REDUCTASE"/>
    <property type="match status" value="1"/>
</dbReference>
<dbReference type="PANTHER" id="PTHR43086:SF3">
    <property type="entry name" value="NADP-DEPENDENT 3-HYDROXY ACID DEHYDROGENASE YDFG"/>
    <property type="match status" value="1"/>
</dbReference>
<reference evidence="12 13" key="1">
    <citation type="submission" date="2021-10" db="EMBL/GenBank/DDBJ databases">
        <title>Collection of gut derived symbiotic bacterial strains cultured from healthy donors.</title>
        <authorList>
            <person name="Lin H."/>
            <person name="Littmann E."/>
            <person name="Kohout C."/>
            <person name="Pamer E.G."/>
        </authorList>
    </citation>
    <scope>NUCLEOTIDE SEQUENCE [LARGE SCALE GENOMIC DNA]</scope>
    <source>
        <strain evidence="12 13">DFI.1.165</strain>
    </source>
</reference>
<dbReference type="InterPro" id="IPR002347">
    <property type="entry name" value="SDR_fam"/>
</dbReference>
<dbReference type="EC" id="1.1.1.381" evidence="5"/>
<dbReference type="RefSeq" id="WP_066732289.1">
    <property type="nucleotide sequence ID" value="NZ_JAJCIQ010000001.1"/>
</dbReference>
<comment type="catalytic activity">
    <reaction evidence="3">
        <text>L-allo-threonine + NADP(+) = aminoacetone + CO2 + NADPH</text>
        <dbReference type="Rhea" id="RHEA:43524"/>
        <dbReference type="ChEBI" id="CHEBI:16526"/>
        <dbReference type="ChEBI" id="CHEBI:57783"/>
        <dbReference type="ChEBI" id="CHEBI:58320"/>
        <dbReference type="ChEBI" id="CHEBI:58349"/>
        <dbReference type="ChEBI" id="CHEBI:58585"/>
        <dbReference type="EC" id="1.1.1.381"/>
    </reaction>
</comment>
<accession>A0ABS8DCG4</accession>
<comment type="function">
    <text evidence="9">NADP-dependent dehydrogenase with broad substrate specificity acting on 3-hydroxy acids. Catalyzes the NADP-dependent oxidation of L-allo-threonine to L-2-amino-3-keto-butyrate, which is spontaneously decarboxylated into aminoacetone. Also acts on D-threonine, L-serine, D-serine, D-3-hydroxyisobutyrate, L-3-hydroxyisobutyrate, D-glycerate and L-glycerate. Able to catalyze the reduction of the malonic semialdehyde to 3-hydroxypropionic acid. YdfG is apparently supplementing RutE, the presumed malonic semialdehyde reductase involved in pyrimidine degradation since both are able to detoxify malonic semialdehyde.</text>
</comment>
<keyword evidence="13" id="KW-1185">Reference proteome</keyword>
<dbReference type="CDD" id="cd05233">
    <property type="entry name" value="SDR_c"/>
    <property type="match status" value="1"/>
</dbReference>
<dbReference type="Gene3D" id="3.40.50.720">
    <property type="entry name" value="NAD(P)-binding Rossmann-like Domain"/>
    <property type="match status" value="1"/>
</dbReference>
<evidence type="ECO:0000256" key="3">
    <source>
        <dbReference type="ARBA" id="ARBA00043812"/>
    </source>
</evidence>